<evidence type="ECO:0000313" key="8">
    <source>
        <dbReference type="Proteomes" id="UP000823904"/>
    </source>
</evidence>
<dbReference type="GO" id="GO:0051536">
    <property type="term" value="F:iron-sulfur cluster binding"/>
    <property type="evidence" value="ECO:0007669"/>
    <property type="project" value="UniProtKB-KW"/>
</dbReference>
<dbReference type="GO" id="GO:0003824">
    <property type="term" value="F:catalytic activity"/>
    <property type="evidence" value="ECO:0007669"/>
    <property type="project" value="InterPro"/>
</dbReference>
<dbReference type="SFLD" id="SFLDS00029">
    <property type="entry name" value="Radical_SAM"/>
    <property type="match status" value="1"/>
</dbReference>
<feature type="domain" description="Radical SAM core" evidence="6">
    <location>
        <begin position="9"/>
        <end position="238"/>
    </location>
</feature>
<evidence type="ECO:0000256" key="3">
    <source>
        <dbReference type="ARBA" id="ARBA00022723"/>
    </source>
</evidence>
<dbReference type="PANTHER" id="PTHR43409:SF4">
    <property type="entry name" value="RADICAL SAM SUPERFAMILY PROTEIN"/>
    <property type="match status" value="1"/>
</dbReference>
<dbReference type="CDD" id="cd01335">
    <property type="entry name" value="Radical_SAM"/>
    <property type="match status" value="1"/>
</dbReference>
<dbReference type="SMART" id="SM00729">
    <property type="entry name" value="Elp3"/>
    <property type="match status" value="1"/>
</dbReference>
<dbReference type="Gene3D" id="3.20.20.70">
    <property type="entry name" value="Aldolase class I"/>
    <property type="match status" value="1"/>
</dbReference>
<evidence type="ECO:0000256" key="2">
    <source>
        <dbReference type="ARBA" id="ARBA00022691"/>
    </source>
</evidence>
<keyword evidence="3" id="KW-0479">Metal-binding</keyword>
<comment type="cofactor">
    <cofactor evidence="1">
        <name>[4Fe-4S] cluster</name>
        <dbReference type="ChEBI" id="CHEBI:49883"/>
    </cofactor>
</comment>
<dbReference type="PANTHER" id="PTHR43409">
    <property type="entry name" value="ANAEROBIC MAGNESIUM-PROTOPORPHYRIN IX MONOMETHYL ESTER CYCLASE-RELATED"/>
    <property type="match status" value="1"/>
</dbReference>
<dbReference type="SFLD" id="SFLDG01082">
    <property type="entry name" value="B12-binding_domain_containing"/>
    <property type="match status" value="1"/>
</dbReference>
<evidence type="ECO:0000256" key="1">
    <source>
        <dbReference type="ARBA" id="ARBA00001966"/>
    </source>
</evidence>
<dbReference type="InterPro" id="IPR051198">
    <property type="entry name" value="BchE-like"/>
</dbReference>
<keyword evidence="5" id="KW-0411">Iron-sulfur</keyword>
<dbReference type="SFLD" id="SFLDG01095">
    <property type="entry name" value="Uncharacterised_Radical_SAM_Su"/>
    <property type="match status" value="1"/>
</dbReference>
<dbReference type="AlphaFoldDB" id="A0A9D2PGI3"/>
<dbReference type="InterPro" id="IPR058240">
    <property type="entry name" value="rSAM_sf"/>
</dbReference>
<dbReference type="SUPFAM" id="SSF102114">
    <property type="entry name" value="Radical SAM enzymes"/>
    <property type="match status" value="1"/>
</dbReference>
<proteinExistence type="predicted"/>
<dbReference type="Proteomes" id="UP000823904">
    <property type="component" value="Unassembled WGS sequence"/>
</dbReference>
<keyword evidence="2" id="KW-0949">S-adenosyl-L-methionine</keyword>
<dbReference type="InterPro" id="IPR006638">
    <property type="entry name" value="Elp3/MiaA/NifB-like_rSAM"/>
</dbReference>
<comment type="caution">
    <text evidence="7">The sequence shown here is derived from an EMBL/GenBank/DDBJ whole genome shotgun (WGS) entry which is preliminary data.</text>
</comment>
<reference evidence="7" key="2">
    <citation type="submission" date="2021-04" db="EMBL/GenBank/DDBJ databases">
        <authorList>
            <person name="Gilroy R."/>
        </authorList>
    </citation>
    <scope>NUCLEOTIDE SEQUENCE</scope>
    <source>
        <strain evidence="7">ChiSjej3B21-8574</strain>
    </source>
</reference>
<accession>A0A9D2PGI3</accession>
<evidence type="ECO:0000256" key="4">
    <source>
        <dbReference type="ARBA" id="ARBA00023004"/>
    </source>
</evidence>
<dbReference type="PROSITE" id="PS51918">
    <property type="entry name" value="RADICAL_SAM"/>
    <property type="match status" value="1"/>
</dbReference>
<evidence type="ECO:0000313" key="7">
    <source>
        <dbReference type="EMBL" id="HJC49055.1"/>
    </source>
</evidence>
<dbReference type="GO" id="GO:0046872">
    <property type="term" value="F:metal ion binding"/>
    <property type="evidence" value="ECO:0007669"/>
    <property type="project" value="UniProtKB-KW"/>
</dbReference>
<keyword evidence="4" id="KW-0408">Iron</keyword>
<dbReference type="PROSITE" id="PS51257">
    <property type="entry name" value="PROKAR_LIPOPROTEIN"/>
    <property type="match status" value="1"/>
</dbReference>
<name>A0A9D2PGI3_9FIRM</name>
<evidence type="ECO:0000256" key="5">
    <source>
        <dbReference type="ARBA" id="ARBA00023014"/>
    </source>
</evidence>
<protein>
    <submittedName>
        <fullName evidence="7">B12-binding domain-containing radical SAM protein</fullName>
    </submittedName>
</protein>
<evidence type="ECO:0000259" key="6">
    <source>
        <dbReference type="PROSITE" id="PS51918"/>
    </source>
</evidence>
<dbReference type="InterPro" id="IPR013785">
    <property type="entry name" value="Aldolase_TIM"/>
</dbReference>
<dbReference type="EMBL" id="DWWD01000004">
    <property type="protein sequence ID" value="HJC49055.1"/>
    <property type="molecule type" value="Genomic_DNA"/>
</dbReference>
<sequence>MKYEGIVYRPPSEAYSLIVQVTIGCSQNHCAFCSMYKNKTFRIRRIDEITADFMEARKMYPRVEKIFLADGDALICPMKHLETILDLIREEFPECRQVTCYASPKSILLKTPDELKRLKESGMSMVYMGLESGSEKVLNYMKKGADPKEMTEAAEKIHNAGIRLSVTAISGLGGRKWWKEHAVETGKVLSQMKPEYVGLLTLMVEEGVPLEQEIQNGNFQLMNPYDILIETKYSLQGTTQGNGLTGGLPPVRFSM</sequence>
<dbReference type="Pfam" id="PF04055">
    <property type="entry name" value="Radical_SAM"/>
    <property type="match status" value="1"/>
</dbReference>
<gene>
    <name evidence="7" type="ORF">H9754_00465</name>
</gene>
<reference evidence="7" key="1">
    <citation type="journal article" date="2021" name="PeerJ">
        <title>Extensive microbial diversity within the chicken gut microbiome revealed by metagenomics and culture.</title>
        <authorList>
            <person name="Gilroy R."/>
            <person name="Ravi A."/>
            <person name="Getino M."/>
            <person name="Pursley I."/>
            <person name="Horton D.L."/>
            <person name="Alikhan N.F."/>
            <person name="Baker D."/>
            <person name="Gharbi K."/>
            <person name="Hall N."/>
            <person name="Watson M."/>
            <person name="Adriaenssens E.M."/>
            <person name="Foster-Nyarko E."/>
            <person name="Jarju S."/>
            <person name="Secka A."/>
            <person name="Antonio M."/>
            <person name="Oren A."/>
            <person name="Chaudhuri R.R."/>
            <person name="La Ragione R."/>
            <person name="Hildebrand F."/>
            <person name="Pallen M.J."/>
        </authorList>
    </citation>
    <scope>NUCLEOTIDE SEQUENCE</scope>
    <source>
        <strain evidence="7">ChiSjej3B21-8574</strain>
    </source>
</reference>
<dbReference type="InterPro" id="IPR007197">
    <property type="entry name" value="rSAM"/>
</dbReference>
<organism evidence="7 8">
    <name type="scientific">Candidatus Anaerostipes avistercoris</name>
    <dbReference type="NCBI Taxonomy" id="2838462"/>
    <lineage>
        <taxon>Bacteria</taxon>
        <taxon>Bacillati</taxon>
        <taxon>Bacillota</taxon>
        <taxon>Clostridia</taxon>
        <taxon>Lachnospirales</taxon>
        <taxon>Lachnospiraceae</taxon>
        <taxon>Anaerostipes</taxon>
    </lineage>
</organism>